<dbReference type="CDD" id="cd07560">
    <property type="entry name" value="Peptidase_S41_CPP"/>
    <property type="match status" value="1"/>
</dbReference>
<evidence type="ECO:0000313" key="9">
    <source>
        <dbReference type="Proteomes" id="UP000178526"/>
    </source>
</evidence>
<gene>
    <name evidence="8" type="ORF">A2042_10110</name>
</gene>
<feature type="domain" description="PDZ" evidence="7">
    <location>
        <begin position="91"/>
        <end position="157"/>
    </location>
</feature>
<sequence length="462" mass="51940">MRKRKNLYTVVFVIISTLVFGMALKAKVEDKKDNTYEKLSVFTQALTLIKGQYVDADKVKDDKDLIYGAIKGMVDTLDPHSSFMTPDMFKEMQIETQGKFGGVGIQIATVKNQLTVISPIDDTPAFKAGIKALDKILKINGEPTQHMSLSEAVKKMRGPKGTKVTITIMRDSFKEPKDFVLERDIIKIKSVKTKVFDDIGYLRITQFQEDTSDELDKALKEFLNLKVKALVLDLRNNPGGLLNMASEVCDRFLGDGKLLVYTVDRLGKKDLEFISKKKPLFPNYPMVTLVNSGSASASEIVAGALQDWGRGVIMGIKTFGKGSVQTVIPLSDGSALRLTTARYYTPKGRLIQETGIVPDIEVEEAEYYKDEKKDKRFIIREKDLEKHLKNTEIKDRTEIDKTKEKDEVGKDEELEKEEENMPIIPPSEIDPKIDYQLKRAIELLKGVIILEKSASQTAESGK</sequence>
<accession>A0A1F7R9Y4</accession>
<dbReference type="CDD" id="cd06782">
    <property type="entry name" value="cpPDZ_CPP-like"/>
    <property type="match status" value="1"/>
</dbReference>
<organism evidence="8 9">
    <name type="scientific">Candidatus Schekmanbacteria bacterium GWA2_38_11</name>
    <dbReference type="NCBI Taxonomy" id="1817876"/>
    <lineage>
        <taxon>Bacteria</taxon>
        <taxon>Candidatus Schekmaniibacteriota</taxon>
    </lineage>
</organism>
<dbReference type="InterPro" id="IPR036034">
    <property type="entry name" value="PDZ_sf"/>
</dbReference>
<dbReference type="SUPFAM" id="SSF50156">
    <property type="entry name" value="PDZ domain-like"/>
    <property type="match status" value="1"/>
</dbReference>
<evidence type="ECO:0000256" key="6">
    <source>
        <dbReference type="SAM" id="MobiDB-lite"/>
    </source>
</evidence>
<evidence type="ECO:0000256" key="4">
    <source>
        <dbReference type="ARBA" id="ARBA00022825"/>
    </source>
</evidence>
<dbReference type="Proteomes" id="UP000178526">
    <property type="component" value="Unassembled WGS sequence"/>
</dbReference>
<dbReference type="GO" id="GO:0008236">
    <property type="term" value="F:serine-type peptidase activity"/>
    <property type="evidence" value="ECO:0007669"/>
    <property type="project" value="UniProtKB-KW"/>
</dbReference>
<dbReference type="GO" id="GO:0006508">
    <property type="term" value="P:proteolysis"/>
    <property type="evidence" value="ECO:0007669"/>
    <property type="project" value="UniProtKB-KW"/>
</dbReference>
<evidence type="ECO:0000313" key="8">
    <source>
        <dbReference type="EMBL" id="OGL38363.1"/>
    </source>
</evidence>
<evidence type="ECO:0000259" key="7">
    <source>
        <dbReference type="PROSITE" id="PS50106"/>
    </source>
</evidence>
<dbReference type="SUPFAM" id="SSF52096">
    <property type="entry name" value="ClpP/crotonase"/>
    <property type="match status" value="1"/>
</dbReference>
<dbReference type="Gene3D" id="3.90.226.10">
    <property type="entry name" value="2-enoyl-CoA Hydratase, Chain A, domain 1"/>
    <property type="match status" value="1"/>
</dbReference>
<dbReference type="FunFam" id="2.30.42.10:FF:000063">
    <property type="entry name" value="Peptidase, S41 family"/>
    <property type="match status" value="1"/>
</dbReference>
<comment type="caution">
    <text evidence="8">The sequence shown here is derived from an EMBL/GenBank/DDBJ whole genome shotgun (WGS) entry which is preliminary data.</text>
</comment>
<dbReference type="GO" id="GO:0007165">
    <property type="term" value="P:signal transduction"/>
    <property type="evidence" value="ECO:0007669"/>
    <property type="project" value="TreeGrafter"/>
</dbReference>
<evidence type="ECO:0000256" key="5">
    <source>
        <dbReference type="RuleBase" id="RU004404"/>
    </source>
</evidence>
<dbReference type="Pfam" id="PF00595">
    <property type="entry name" value="PDZ"/>
    <property type="match status" value="1"/>
</dbReference>
<dbReference type="Gene3D" id="2.30.42.10">
    <property type="match status" value="1"/>
</dbReference>
<dbReference type="InterPro" id="IPR001478">
    <property type="entry name" value="PDZ"/>
</dbReference>
<dbReference type="FunFam" id="3.90.226.10:FF:000029">
    <property type="entry name" value="Peptidase, S41 family"/>
    <property type="match status" value="1"/>
</dbReference>
<protein>
    <recommendedName>
        <fullName evidence="7">PDZ domain-containing protein</fullName>
    </recommendedName>
</protein>
<dbReference type="GO" id="GO:0030288">
    <property type="term" value="C:outer membrane-bounded periplasmic space"/>
    <property type="evidence" value="ECO:0007669"/>
    <property type="project" value="TreeGrafter"/>
</dbReference>
<dbReference type="EMBL" id="MGDB01000149">
    <property type="protein sequence ID" value="OGL38363.1"/>
    <property type="molecule type" value="Genomic_DNA"/>
</dbReference>
<dbReference type="PANTHER" id="PTHR32060:SF30">
    <property type="entry name" value="CARBOXY-TERMINAL PROCESSING PROTEASE CTPA"/>
    <property type="match status" value="1"/>
</dbReference>
<keyword evidence="3 5" id="KW-0378">Hydrolase</keyword>
<evidence type="ECO:0000256" key="2">
    <source>
        <dbReference type="ARBA" id="ARBA00022670"/>
    </source>
</evidence>
<dbReference type="NCBIfam" id="TIGR00225">
    <property type="entry name" value="prc"/>
    <property type="match status" value="1"/>
</dbReference>
<feature type="compositionally biased region" description="Basic and acidic residues" evidence="6">
    <location>
        <begin position="400"/>
        <end position="413"/>
    </location>
</feature>
<dbReference type="Gene3D" id="3.30.750.44">
    <property type="match status" value="1"/>
</dbReference>
<dbReference type="GO" id="GO:0004175">
    <property type="term" value="F:endopeptidase activity"/>
    <property type="evidence" value="ECO:0007669"/>
    <property type="project" value="TreeGrafter"/>
</dbReference>
<name>A0A1F7R9Y4_9BACT</name>
<dbReference type="AlphaFoldDB" id="A0A1F7R9Y4"/>
<keyword evidence="4 5" id="KW-0720">Serine protease</keyword>
<dbReference type="Pfam" id="PF22694">
    <property type="entry name" value="CtpB_N-like"/>
    <property type="match status" value="1"/>
</dbReference>
<proteinExistence type="inferred from homology"/>
<dbReference type="PANTHER" id="PTHR32060">
    <property type="entry name" value="TAIL-SPECIFIC PROTEASE"/>
    <property type="match status" value="1"/>
</dbReference>
<comment type="similarity">
    <text evidence="1 5">Belongs to the peptidase S41A family.</text>
</comment>
<dbReference type="InterPro" id="IPR005151">
    <property type="entry name" value="Tail-specific_protease"/>
</dbReference>
<keyword evidence="2 5" id="KW-0645">Protease</keyword>
<reference evidence="8 9" key="1">
    <citation type="journal article" date="2016" name="Nat. Commun.">
        <title>Thousands of microbial genomes shed light on interconnected biogeochemical processes in an aquifer system.</title>
        <authorList>
            <person name="Anantharaman K."/>
            <person name="Brown C.T."/>
            <person name="Hug L.A."/>
            <person name="Sharon I."/>
            <person name="Castelle C.J."/>
            <person name="Probst A.J."/>
            <person name="Thomas B.C."/>
            <person name="Singh A."/>
            <person name="Wilkins M.J."/>
            <person name="Karaoz U."/>
            <person name="Brodie E.L."/>
            <person name="Williams K.H."/>
            <person name="Hubbard S.S."/>
            <person name="Banfield J.F."/>
        </authorList>
    </citation>
    <scope>NUCLEOTIDE SEQUENCE [LARGE SCALE GENOMIC DNA]</scope>
</reference>
<dbReference type="InterPro" id="IPR029045">
    <property type="entry name" value="ClpP/crotonase-like_dom_sf"/>
</dbReference>
<dbReference type="Pfam" id="PF03572">
    <property type="entry name" value="Peptidase_S41"/>
    <property type="match status" value="1"/>
</dbReference>
<evidence type="ECO:0000256" key="1">
    <source>
        <dbReference type="ARBA" id="ARBA00009179"/>
    </source>
</evidence>
<feature type="region of interest" description="Disordered" evidence="6">
    <location>
        <begin position="400"/>
        <end position="429"/>
    </location>
</feature>
<dbReference type="InterPro" id="IPR055210">
    <property type="entry name" value="CtpA/B_N"/>
</dbReference>
<evidence type="ECO:0000256" key="3">
    <source>
        <dbReference type="ARBA" id="ARBA00022801"/>
    </source>
</evidence>
<dbReference type="SMART" id="SM00245">
    <property type="entry name" value="TSPc"/>
    <property type="match status" value="1"/>
</dbReference>
<dbReference type="InterPro" id="IPR004447">
    <property type="entry name" value="Peptidase_S41A"/>
</dbReference>
<dbReference type="SMART" id="SM00228">
    <property type="entry name" value="PDZ"/>
    <property type="match status" value="1"/>
</dbReference>
<dbReference type="PROSITE" id="PS50106">
    <property type="entry name" value="PDZ"/>
    <property type="match status" value="1"/>
</dbReference>